<comment type="caution">
    <text evidence="2">The sequence shown here is derived from an EMBL/GenBank/DDBJ whole genome shotgun (WGS) entry which is preliminary data.</text>
</comment>
<protein>
    <submittedName>
        <fullName evidence="2">Uncharacterized protein</fullName>
    </submittedName>
</protein>
<keyword evidence="3" id="KW-1185">Reference proteome</keyword>
<feature type="region of interest" description="Disordered" evidence="1">
    <location>
        <begin position="44"/>
        <end position="64"/>
    </location>
</feature>
<reference evidence="2 3" key="1">
    <citation type="journal article" date="2020" name="Genomics">
        <title>Complete, high-quality genomes from long-read metagenomic sequencing of two wolf lichen thalli reveals enigmatic genome architecture.</title>
        <authorList>
            <person name="McKenzie S.K."/>
            <person name="Walston R.F."/>
            <person name="Allen J.L."/>
        </authorList>
    </citation>
    <scope>NUCLEOTIDE SEQUENCE [LARGE SCALE GENOMIC DNA]</scope>
    <source>
        <strain evidence="2">WasteWater1</strain>
    </source>
</reference>
<dbReference type="EMBL" id="JACCJB010000010">
    <property type="protein sequence ID" value="KAF6223563.1"/>
    <property type="molecule type" value="Genomic_DNA"/>
</dbReference>
<dbReference type="GeneID" id="59328825"/>
<evidence type="ECO:0000313" key="2">
    <source>
        <dbReference type="EMBL" id="KAF6223563.1"/>
    </source>
</evidence>
<evidence type="ECO:0000256" key="1">
    <source>
        <dbReference type="SAM" id="MobiDB-lite"/>
    </source>
</evidence>
<dbReference type="AlphaFoldDB" id="A0A8H6FD79"/>
<evidence type="ECO:0000313" key="3">
    <source>
        <dbReference type="Proteomes" id="UP000593566"/>
    </source>
</evidence>
<organism evidence="2 3">
    <name type="scientific">Letharia lupina</name>
    <dbReference type="NCBI Taxonomy" id="560253"/>
    <lineage>
        <taxon>Eukaryota</taxon>
        <taxon>Fungi</taxon>
        <taxon>Dikarya</taxon>
        <taxon>Ascomycota</taxon>
        <taxon>Pezizomycotina</taxon>
        <taxon>Lecanoromycetes</taxon>
        <taxon>OSLEUM clade</taxon>
        <taxon>Lecanoromycetidae</taxon>
        <taxon>Lecanorales</taxon>
        <taxon>Lecanorineae</taxon>
        <taxon>Parmeliaceae</taxon>
        <taxon>Letharia</taxon>
    </lineage>
</organism>
<accession>A0A8H6FD79</accession>
<feature type="compositionally biased region" description="Acidic residues" evidence="1">
    <location>
        <begin position="47"/>
        <end position="56"/>
    </location>
</feature>
<sequence>MGCAGMLRNSVTVTGPPVAEGAAATVSEELEESVEEAEAAAAAVEAGEVEEEDMEDAAVIRKDD</sequence>
<dbReference type="Proteomes" id="UP000593566">
    <property type="component" value="Unassembled WGS sequence"/>
</dbReference>
<dbReference type="RefSeq" id="XP_037152780.1">
    <property type="nucleotide sequence ID" value="XM_037291345.1"/>
</dbReference>
<proteinExistence type="predicted"/>
<name>A0A8H6FD79_9LECA</name>
<gene>
    <name evidence="2" type="ORF">HO133_000406</name>
</gene>